<dbReference type="InterPro" id="IPR020946">
    <property type="entry name" value="Flavin_mOase-like"/>
</dbReference>
<evidence type="ECO:0000313" key="8">
    <source>
        <dbReference type="EMBL" id="RQH21627.1"/>
    </source>
</evidence>
<keyword evidence="7" id="KW-0503">Monooxygenase</keyword>
<evidence type="ECO:0000313" key="9">
    <source>
        <dbReference type="Proteomes" id="UP000269154"/>
    </source>
</evidence>
<evidence type="ECO:0000256" key="3">
    <source>
        <dbReference type="ARBA" id="ARBA00022630"/>
    </source>
</evidence>
<comment type="cofactor">
    <cofactor evidence="1">
        <name>FAD</name>
        <dbReference type="ChEBI" id="CHEBI:57692"/>
    </cofactor>
</comment>
<dbReference type="InterPro" id="IPR051820">
    <property type="entry name" value="FAD-binding_MO"/>
</dbReference>
<dbReference type="AlphaFoldDB" id="A0A3N6PAZ2"/>
<sequence>MSTKHFDIAIVGAGLSGIAAAYYLQLKCPSKNYIILEGRDSMGGTWDFFRYPGIRSDSDMYTLGYSFKPWPKAKSIADGPSILKYIQETASENGIDKHIRYSLLVKKASWSSDRAVWTVETECKKTAETLLFSCNFLLMCSGYYSYKEGYTPKFKGMESFKGEIVHPQDWPENLNYRDQKVVVIGSGATAITLIPEIAKDAKHVVMLQRSPTYVVSNSESDVLANLLNKFMPKKLAYAILRWKYIQRQQLLYRATRTKPEKVKQKLLELVRKELGDDYDVETHFTPRYNPWDQRLCLAPNGDLFEAIKSGNASVITDIIETFTEKGILLKSGKELEADLIVTATGLNMIILGGVQFSVDNQAIEFPNAYTYKGMMYSDIPNLVSVFGYINASWTLRAELVAEYVCRLINYMDEMGFSQCTPRLRDQDRKMQAYSLIKDFSSGYMQRVVHLFPKQGDCEPWIYPQNYQRDKKMIRHGALEDGALIFSNKET</sequence>
<dbReference type="Pfam" id="PF00743">
    <property type="entry name" value="FMO-like"/>
    <property type="match status" value="1"/>
</dbReference>
<dbReference type="Gene3D" id="3.50.50.60">
    <property type="entry name" value="FAD/NAD(P)-binding domain"/>
    <property type="match status" value="2"/>
</dbReference>
<dbReference type="OrthoDB" id="9778740at2"/>
<keyword evidence="3" id="KW-0285">Flavoprotein</keyword>
<evidence type="ECO:0000256" key="2">
    <source>
        <dbReference type="ARBA" id="ARBA00010139"/>
    </source>
</evidence>
<dbReference type="GO" id="GO:0004499">
    <property type="term" value="F:N,N-dimethylaniline monooxygenase activity"/>
    <property type="evidence" value="ECO:0007669"/>
    <property type="project" value="InterPro"/>
</dbReference>
<dbReference type="EMBL" id="RCBY01000388">
    <property type="protein sequence ID" value="RQH21627.1"/>
    <property type="molecule type" value="Genomic_DNA"/>
</dbReference>
<keyword evidence="9" id="KW-1185">Reference proteome</keyword>
<gene>
    <name evidence="8" type="ORF">D5R40_31435</name>
</gene>
<proteinExistence type="inferred from homology"/>
<evidence type="ECO:0000256" key="5">
    <source>
        <dbReference type="ARBA" id="ARBA00022857"/>
    </source>
</evidence>
<keyword evidence="6" id="KW-0560">Oxidoreductase</keyword>
<reference evidence="8 9" key="1">
    <citation type="journal article" date="2018" name="ACS Chem. Biol.">
        <title>Ketoreductase domain dysfunction expands chemodiversity: malyngamide biosynthesis in the cyanobacterium Okeania hirsuta.</title>
        <authorList>
            <person name="Moss N.A."/>
            <person name="Leao T."/>
            <person name="Rankin M."/>
            <person name="McCullough T.M."/>
            <person name="Qu P."/>
            <person name="Korobeynikov A."/>
            <person name="Smith J.L."/>
            <person name="Gerwick L."/>
            <person name="Gerwick W.H."/>
        </authorList>
    </citation>
    <scope>NUCLEOTIDE SEQUENCE [LARGE SCALE GENOMIC DNA]</scope>
    <source>
        <strain evidence="8 9">PAB10Feb10-1</strain>
    </source>
</reference>
<protein>
    <submittedName>
        <fullName evidence="8">NAD(P)/FAD-dependent oxidoreductase</fullName>
    </submittedName>
</protein>
<dbReference type="GO" id="GO:0050660">
    <property type="term" value="F:flavin adenine dinucleotide binding"/>
    <property type="evidence" value="ECO:0007669"/>
    <property type="project" value="InterPro"/>
</dbReference>
<dbReference type="FunFam" id="3.50.50.60:FF:000228">
    <property type="entry name" value="FAD-containing monooxygenase EthA"/>
    <property type="match status" value="1"/>
</dbReference>
<dbReference type="PANTHER" id="PTHR43872:SF1">
    <property type="entry name" value="MONOOXYGENASE, PUTATIVE (AFU_ORTHOLOGUE AFUA_8G02570)-RELATED"/>
    <property type="match status" value="1"/>
</dbReference>
<dbReference type="RefSeq" id="WP_124155708.1">
    <property type="nucleotide sequence ID" value="NZ_CAWOLW010000321.1"/>
</dbReference>
<name>A0A3N6PAZ2_9CYAN</name>
<dbReference type="SUPFAM" id="SSF51905">
    <property type="entry name" value="FAD/NAD(P)-binding domain"/>
    <property type="match status" value="2"/>
</dbReference>
<dbReference type="InterPro" id="IPR036188">
    <property type="entry name" value="FAD/NAD-bd_sf"/>
</dbReference>
<comment type="caution">
    <text evidence="8">The sequence shown here is derived from an EMBL/GenBank/DDBJ whole genome shotgun (WGS) entry which is preliminary data.</text>
</comment>
<evidence type="ECO:0000256" key="4">
    <source>
        <dbReference type="ARBA" id="ARBA00022827"/>
    </source>
</evidence>
<organism evidence="8 9">
    <name type="scientific">Okeania hirsuta</name>
    <dbReference type="NCBI Taxonomy" id="1458930"/>
    <lineage>
        <taxon>Bacteria</taxon>
        <taxon>Bacillati</taxon>
        <taxon>Cyanobacteriota</taxon>
        <taxon>Cyanophyceae</taxon>
        <taxon>Oscillatoriophycideae</taxon>
        <taxon>Oscillatoriales</taxon>
        <taxon>Microcoleaceae</taxon>
        <taxon>Okeania</taxon>
    </lineage>
</organism>
<keyword evidence="4" id="KW-0274">FAD</keyword>
<dbReference type="Proteomes" id="UP000269154">
    <property type="component" value="Unassembled WGS sequence"/>
</dbReference>
<keyword evidence="5" id="KW-0521">NADP</keyword>
<evidence type="ECO:0000256" key="6">
    <source>
        <dbReference type="ARBA" id="ARBA00023002"/>
    </source>
</evidence>
<dbReference type="GO" id="GO:0050661">
    <property type="term" value="F:NADP binding"/>
    <property type="evidence" value="ECO:0007669"/>
    <property type="project" value="InterPro"/>
</dbReference>
<dbReference type="PRINTS" id="PR00469">
    <property type="entry name" value="PNDRDTASEII"/>
</dbReference>
<accession>A0A3N6PAZ2</accession>
<comment type="similarity">
    <text evidence="2">Belongs to the FAD-binding monooxygenase family.</text>
</comment>
<evidence type="ECO:0000256" key="7">
    <source>
        <dbReference type="ARBA" id="ARBA00023033"/>
    </source>
</evidence>
<dbReference type="PANTHER" id="PTHR43872">
    <property type="entry name" value="MONOOXYGENASE, PUTATIVE (AFU_ORTHOLOGUE AFUA_8G02570)-RELATED"/>
    <property type="match status" value="1"/>
</dbReference>
<evidence type="ECO:0000256" key="1">
    <source>
        <dbReference type="ARBA" id="ARBA00001974"/>
    </source>
</evidence>